<protein>
    <recommendedName>
        <fullName evidence="3">SaV-like</fullName>
    </recommendedName>
</protein>
<keyword evidence="1" id="KW-0175">Coiled coil</keyword>
<proteinExistence type="predicted"/>
<sequence>MKITPKHYESGENYDLIDVVKHYNLNFNLGNVLKYVCRAGKKENEIQDLEKAIDYLEREIDYLDQKMELKIKS</sequence>
<feature type="coiled-coil region" evidence="1">
    <location>
        <begin position="39"/>
        <end position="66"/>
    </location>
</feature>
<dbReference type="Pfam" id="PF11753">
    <property type="entry name" value="DUF3310"/>
    <property type="match status" value="1"/>
</dbReference>
<name>A0A0F7L6C6_9VIRU</name>
<evidence type="ECO:0008006" key="3">
    <source>
        <dbReference type="Google" id="ProtNLM"/>
    </source>
</evidence>
<accession>A0A0F7L6C6</accession>
<organism evidence="2">
    <name type="scientific">uncultured marine virus</name>
    <dbReference type="NCBI Taxonomy" id="186617"/>
    <lineage>
        <taxon>Viruses</taxon>
        <taxon>environmental samples</taxon>
    </lineage>
</organism>
<dbReference type="EMBL" id="KR029593">
    <property type="protein sequence ID" value="AKH47400.1"/>
    <property type="molecule type" value="Genomic_DNA"/>
</dbReference>
<evidence type="ECO:0000256" key="1">
    <source>
        <dbReference type="SAM" id="Coils"/>
    </source>
</evidence>
<reference evidence="2" key="1">
    <citation type="journal article" date="2015" name="Front. Microbiol.">
        <title>Combining genomic sequencing methods to explore viral diversity and reveal potential virus-host interactions.</title>
        <authorList>
            <person name="Chow C.E."/>
            <person name="Winget D.M."/>
            <person name="White R.A.III."/>
            <person name="Hallam S.J."/>
            <person name="Suttle C.A."/>
        </authorList>
    </citation>
    <scope>NUCLEOTIDE SEQUENCE</scope>
    <source>
        <strain evidence="2">H4084976</strain>
    </source>
</reference>
<reference evidence="2" key="2">
    <citation type="submission" date="2015-03" db="EMBL/GenBank/DDBJ databases">
        <authorList>
            <person name="Chow C.-E.T."/>
            <person name="Winget D.M."/>
            <person name="White R.A.III."/>
            <person name="Hallam S.J."/>
            <person name="Suttle C.A."/>
        </authorList>
    </citation>
    <scope>NUCLEOTIDE SEQUENCE</scope>
    <source>
        <strain evidence="2">H4084976</strain>
    </source>
</reference>
<evidence type="ECO:0000313" key="2">
    <source>
        <dbReference type="EMBL" id="AKH47400.1"/>
    </source>
</evidence>
<dbReference type="InterPro" id="IPR021739">
    <property type="entry name" value="SaV-like"/>
</dbReference>